<dbReference type="Gene3D" id="2.40.128.600">
    <property type="match status" value="1"/>
</dbReference>
<feature type="domain" description="Beta-lactamase-related" evidence="2">
    <location>
        <begin position="31"/>
        <end position="357"/>
    </location>
</feature>
<evidence type="ECO:0000259" key="2">
    <source>
        <dbReference type="Pfam" id="PF00144"/>
    </source>
</evidence>
<dbReference type="Pfam" id="PF00144">
    <property type="entry name" value="Beta-lactamase"/>
    <property type="match status" value="1"/>
</dbReference>
<evidence type="ECO:0000256" key="1">
    <source>
        <dbReference type="ARBA" id="ARBA00038215"/>
    </source>
</evidence>
<dbReference type="Pfam" id="PF11954">
    <property type="entry name" value="DUF3471"/>
    <property type="match status" value="1"/>
</dbReference>
<dbReference type="AlphaFoldDB" id="A0AAD4DF80"/>
<keyword evidence="5" id="KW-1185">Reference proteome</keyword>
<dbReference type="SUPFAM" id="SSF56601">
    <property type="entry name" value="beta-lactamase/transpeptidase-like"/>
    <property type="match status" value="1"/>
</dbReference>
<proteinExistence type="inferred from homology"/>
<dbReference type="InterPro" id="IPR050491">
    <property type="entry name" value="AmpC-like"/>
</dbReference>
<dbReference type="EMBL" id="JAAAIL010000383">
    <property type="protein sequence ID" value="KAG0276322.1"/>
    <property type="molecule type" value="Genomic_DNA"/>
</dbReference>
<dbReference type="Gene3D" id="3.40.710.10">
    <property type="entry name" value="DD-peptidase/beta-lactamase superfamily"/>
    <property type="match status" value="1"/>
</dbReference>
<dbReference type="PANTHER" id="PTHR46825">
    <property type="entry name" value="D-ALANYL-D-ALANINE-CARBOXYPEPTIDASE/ENDOPEPTIDASE AMPH"/>
    <property type="match status" value="1"/>
</dbReference>
<accession>A0AAD4DF80</accession>
<protein>
    <recommendedName>
        <fullName evidence="6">Beta-lactamase/transpeptidase-like protein</fullName>
    </recommendedName>
</protein>
<gene>
    <name evidence="4" type="ORF">BGZ95_007693</name>
</gene>
<organism evidence="4 5">
    <name type="scientific">Linnemannia exigua</name>
    <dbReference type="NCBI Taxonomy" id="604196"/>
    <lineage>
        <taxon>Eukaryota</taxon>
        <taxon>Fungi</taxon>
        <taxon>Fungi incertae sedis</taxon>
        <taxon>Mucoromycota</taxon>
        <taxon>Mortierellomycotina</taxon>
        <taxon>Mortierellomycetes</taxon>
        <taxon>Mortierellales</taxon>
        <taxon>Mortierellaceae</taxon>
        <taxon>Linnemannia</taxon>
    </lineage>
</organism>
<evidence type="ECO:0000313" key="4">
    <source>
        <dbReference type="EMBL" id="KAG0276322.1"/>
    </source>
</evidence>
<dbReference type="Proteomes" id="UP001194580">
    <property type="component" value="Unassembled WGS sequence"/>
</dbReference>
<comment type="similarity">
    <text evidence="1">Belongs to the peptidase S12 family.</text>
</comment>
<reference evidence="4" key="1">
    <citation type="journal article" date="2020" name="Fungal Divers.">
        <title>Resolving the Mortierellaceae phylogeny through synthesis of multi-gene phylogenetics and phylogenomics.</title>
        <authorList>
            <person name="Vandepol N."/>
            <person name="Liber J."/>
            <person name="Desiro A."/>
            <person name="Na H."/>
            <person name="Kennedy M."/>
            <person name="Barry K."/>
            <person name="Grigoriev I.V."/>
            <person name="Miller A.N."/>
            <person name="O'Donnell K."/>
            <person name="Stajich J.E."/>
            <person name="Bonito G."/>
        </authorList>
    </citation>
    <scope>NUCLEOTIDE SEQUENCE</scope>
    <source>
        <strain evidence="4">NRRL 28262</strain>
    </source>
</reference>
<dbReference type="InterPro" id="IPR012338">
    <property type="entry name" value="Beta-lactam/transpept-like"/>
</dbReference>
<evidence type="ECO:0000313" key="5">
    <source>
        <dbReference type="Proteomes" id="UP001194580"/>
    </source>
</evidence>
<sequence>MTDDTLAAFQKEFLVNLPSFQKIFLDELPAALEKARVDGGIPGMSVAIMHNGKLVFAQGFGKRNREDPFTEETVSHIASVTKAFTATAIGELVAEGKFQLKDPVLTSQLTLADLLSHRTPVPSVDLAWFRNPLSTRELIKQLRHLDLPSSKLSPFVNYNNAMYAVAGEAAANVAGVTYADLIKTKIFEPLGLKDAGLSMVEMAKRPNYAMPYDTVSLEYAKNGVIFEGYIDEIPMADAPAGDIFMNVVDLAKWGNVIMHEGELDGKQVLNKNSVKDTLTPHSIMTSARRKSNFAPTTGYGLGWVLDSYMGHACIEHGGANPGYRSQLSFFPDRSLVVAVLANINTTDLPFRLPYYIADGLLKVPENEDWIGDAAVQRTKDVYDLLTMITGNNTLDRIKDKPHSHDLADYVGEYTHPVHGKFTITLQEDGSGLQMRMRTFGCKLEHWHYDSFKGFAHDFAMKVILMLNFKTGNTGSVDAIETVLSIGDEPEIFKKTMTPKSEKEEEEATTVAKEE</sequence>
<feature type="domain" description="Peptidase S12 Pab87-related C-terminal" evidence="3">
    <location>
        <begin position="396"/>
        <end position="488"/>
    </location>
</feature>
<name>A0AAD4DF80_9FUNG</name>
<evidence type="ECO:0000259" key="3">
    <source>
        <dbReference type="Pfam" id="PF11954"/>
    </source>
</evidence>
<comment type="caution">
    <text evidence="4">The sequence shown here is derived from an EMBL/GenBank/DDBJ whole genome shotgun (WGS) entry which is preliminary data.</text>
</comment>
<evidence type="ECO:0008006" key="6">
    <source>
        <dbReference type="Google" id="ProtNLM"/>
    </source>
</evidence>
<dbReference type="InterPro" id="IPR021860">
    <property type="entry name" value="Peptidase_S12_Pab87-rel_C"/>
</dbReference>
<dbReference type="InterPro" id="IPR001466">
    <property type="entry name" value="Beta-lactam-related"/>
</dbReference>
<dbReference type="PANTHER" id="PTHR46825:SF15">
    <property type="entry name" value="BETA-LACTAMASE-RELATED DOMAIN-CONTAINING PROTEIN"/>
    <property type="match status" value="1"/>
</dbReference>